<organism evidence="2 3">
    <name type="scientific">Lophiotrema nucula</name>
    <dbReference type="NCBI Taxonomy" id="690887"/>
    <lineage>
        <taxon>Eukaryota</taxon>
        <taxon>Fungi</taxon>
        <taxon>Dikarya</taxon>
        <taxon>Ascomycota</taxon>
        <taxon>Pezizomycotina</taxon>
        <taxon>Dothideomycetes</taxon>
        <taxon>Pleosporomycetidae</taxon>
        <taxon>Pleosporales</taxon>
        <taxon>Lophiotremataceae</taxon>
        <taxon>Lophiotrema</taxon>
    </lineage>
</organism>
<dbReference type="Proteomes" id="UP000799770">
    <property type="component" value="Unassembled WGS sequence"/>
</dbReference>
<feature type="chain" id="PRO_5025370351" description="Hydrophobic surface binding protein A-domain-containing protein" evidence="1">
    <location>
        <begin position="19"/>
        <end position="210"/>
    </location>
</feature>
<keyword evidence="3" id="KW-1185">Reference proteome</keyword>
<evidence type="ECO:0008006" key="4">
    <source>
        <dbReference type="Google" id="ProtNLM"/>
    </source>
</evidence>
<name>A0A6A5YVZ0_9PLEO</name>
<evidence type="ECO:0000313" key="3">
    <source>
        <dbReference type="Proteomes" id="UP000799770"/>
    </source>
</evidence>
<dbReference type="OrthoDB" id="2117996at2759"/>
<sequence>MKASTIAAILSFTAAAAAAPASRTKLYGGRTNLNKRQALTGLQKAQADCQSGGNADPDTCLNVVNAINGWDQSVNTVNNFLNIAESLSGDDLTNNENTAKTAADLEPGFLTTLRNTPNLDATGQSAAATLDTFFPIVPDNVNKLLAAEESVQDGVNAINDARCNHVLQAIGDLWISAAAAAGADTPGRPLGPLVCTLNAGNVGDAYSTLQ</sequence>
<keyword evidence="1" id="KW-0732">Signal</keyword>
<dbReference type="EMBL" id="ML977335">
    <property type="protein sequence ID" value="KAF2111292.1"/>
    <property type="molecule type" value="Genomic_DNA"/>
</dbReference>
<protein>
    <recommendedName>
        <fullName evidence="4">Hydrophobic surface binding protein A-domain-containing protein</fullName>
    </recommendedName>
</protein>
<proteinExistence type="predicted"/>
<reference evidence="2" key="1">
    <citation type="journal article" date="2020" name="Stud. Mycol.">
        <title>101 Dothideomycetes genomes: a test case for predicting lifestyles and emergence of pathogens.</title>
        <authorList>
            <person name="Haridas S."/>
            <person name="Albert R."/>
            <person name="Binder M."/>
            <person name="Bloem J."/>
            <person name="Labutti K."/>
            <person name="Salamov A."/>
            <person name="Andreopoulos B."/>
            <person name="Baker S."/>
            <person name="Barry K."/>
            <person name="Bills G."/>
            <person name="Bluhm B."/>
            <person name="Cannon C."/>
            <person name="Castanera R."/>
            <person name="Culley D."/>
            <person name="Daum C."/>
            <person name="Ezra D."/>
            <person name="Gonzalez J."/>
            <person name="Henrissat B."/>
            <person name="Kuo A."/>
            <person name="Liang C."/>
            <person name="Lipzen A."/>
            <person name="Lutzoni F."/>
            <person name="Magnuson J."/>
            <person name="Mondo S."/>
            <person name="Nolan M."/>
            <person name="Ohm R."/>
            <person name="Pangilinan J."/>
            <person name="Park H.-J."/>
            <person name="Ramirez L."/>
            <person name="Alfaro M."/>
            <person name="Sun H."/>
            <person name="Tritt A."/>
            <person name="Yoshinaga Y."/>
            <person name="Zwiers L.-H."/>
            <person name="Turgeon B."/>
            <person name="Goodwin S."/>
            <person name="Spatafora J."/>
            <person name="Crous P."/>
            <person name="Grigoriev I."/>
        </authorList>
    </citation>
    <scope>NUCLEOTIDE SEQUENCE</scope>
    <source>
        <strain evidence="2">CBS 627.86</strain>
    </source>
</reference>
<evidence type="ECO:0000256" key="1">
    <source>
        <dbReference type="SAM" id="SignalP"/>
    </source>
</evidence>
<accession>A0A6A5YVZ0</accession>
<evidence type="ECO:0000313" key="2">
    <source>
        <dbReference type="EMBL" id="KAF2111292.1"/>
    </source>
</evidence>
<dbReference type="AlphaFoldDB" id="A0A6A5YVZ0"/>
<feature type="signal peptide" evidence="1">
    <location>
        <begin position="1"/>
        <end position="18"/>
    </location>
</feature>
<gene>
    <name evidence="2" type="ORF">BDV96DRAFT_690654</name>
</gene>